<dbReference type="EMBL" id="BK016062">
    <property type="protein sequence ID" value="DAF91862.1"/>
    <property type="molecule type" value="Genomic_DNA"/>
</dbReference>
<reference evidence="1" key="1">
    <citation type="journal article" date="2021" name="Proc. Natl. Acad. Sci. U.S.A.">
        <title>A Catalog of Tens of Thousands of Viruses from Human Metagenomes Reveals Hidden Associations with Chronic Diseases.</title>
        <authorList>
            <person name="Tisza M.J."/>
            <person name="Buck C.B."/>
        </authorList>
    </citation>
    <scope>NUCLEOTIDE SEQUENCE</scope>
    <source>
        <strain evidence="1">CtZkC8</strain>
    </source>
</reference>
<name>A0A8S5UBX2_9CAUD</name>
<proteinExistence type="predicted"/>
<organism evidence="1">
    <name type="scientific">Podoviridae sp. ctZkC8</name>
    <dbReference type="NCBI Taxonomy" id="2825259"/>
    <lineage>
        <taxon>Viruses</taxon>
        <taxon>Duplodnaviria</taxon>
        <taxon>Heunggongvirae</taxon>
        <taxon>Uroviricota</taxon>
        <taxon>Caudoviricetes</taxon>
    </lineage>
</organism>
<accession>A0A8S5UBX2</accession>
<sequence length="45" mass="5260">MRTNSAHIYLPRSHTITHCARFARESYLLPKLPNSANHNIRQQTN</sequence>
<evidence type="ECO:0000313" key="1">
    <source>
        <dbReference type="EMBL" id="DAF91862.1"/>
    </source>
</evidence>
<protein>
    <submittedName>
        <fullName evidence="1">Putative transposon-encoded protein</fullName>
    </submittedName>
</protein>